<keyword evidence="2" id="KW-1185">Reference proteome</keyword>
<sequence>IKTLITEIVIKLNLQLFSIPIGLQEEERQQLIWEREVIKKNLKETAKVVRSAQSITRKPSNRGSRSCGALLGYAPRKNQCERHTLRYNHSTIFS</sequence>
<organism evidence="1 2">
    <name type="scientific">Clydaea vesicula</name>
    <dbReference type="NCBI Taxonomy" id="447962"/>
    <lineage>
        <taxon>Eukaryota</taxon>
        <taxon>Fungi</taxon>
        <taxon>Fungi incertae sedis</taxon>
        <taxon>Chytridiomycota</taxon>
        <taxon>Chytridiomycota incertae sedis</taxon>
        <taxon>Chytridiomycetes</taxon>
        <taxon>Lobulomycetales</taxon>
        <taxon>Lobulomycetaceae</taxon>
        <taxon>Clydaea</taxon>
    </lineage>
</organism>
<accession>A0AAD5U281</accession>
<evidence type="ECO:0000313" key="2">
    <source>
        <dbReference type="Proteomes" id="UP001211065"/>
    </source>
</evidence>
<reference evidence="1" key="1">
    <citation type="submission" date="2020-05" db="EMBL/GenBank/DDBJ databases">
        <title>Phylogenomic resolution of chytrid fungi.</title>
        <authorList>
            <person name="Stajich J.E."/>
            <person name="Amses K."/>
            <person name="Simmons R."/>
            <person name="Seto K."/>
            <person name="Myers J."/>
            <person name="Bonds A."/>
            <person name="Quandt C.A."/>
            <person name="Barry K."/>
            <person name="Liu P."/>
            <person name="Grigoriev I."/>
            <person name="Longcore J.E."/>
            <person name="James T.Y."/>
        </authorList>
    </citation>
    <scope>NUCLEOTIDE SEQUENCE</scope>
    <source>
        <strain evidence="1">JEL0476</strain>
    </source>
</reference>
<dbReference type="EMBL" id="JADGJW010000325">
    <property type="protein sequence ID" value="KAJ3219813.1"/>
    <property type="molecule type" value="Genomic_DNA"/>
</dbReference>
<protein>
    <submittedName>
        <fullName evidence="1">Uncharacterized protein</fullName>
    </submittedName>
</protein>
<name>A0AAD5U281_9FUNG</name>
<proteinExistence type="predicted"/>
<dbReference type="AlphaFoldDB" id="A0AAD5U281"/>
<evidence type="ECO:0000313" key="1">
    <source>
        <dbReference type="EMBL" id="KAJ3219813.1"/>
    </source>
</evidence>
<dbReference type="Proteomes" id="UP001211065">
    <property type="component" value="Unassembled WGS sequence"/>
</dbReference>
<feature type="non-terminal residue" evidence="1">
    <location>
        <position position="1"/>
    </location>
</feature>
<gene>
    <name evidence="1" type="ORF">HK099_004562</name>
</gene>
<comment type="caution">
    <text evidence="1">The sequence shown here is derived from an EMBL/GenBank/DDBJ whole genome shotgun (WGS) entry which is preliminary data.</text>
</comment>